<evidence type="ECO:0000256" key="2">
    <source>
        <dbReference type="ARBA" id="ARBA00022692"/>
    </source>
</evidence>
<accession>A0A1X2H0N7</accession>
<dbReference type="InterPro" id="IPR036259">
    <property type="entry name" value="MFS_trans_sf"/>
</dbReference>
<keyword evidence="4 5" id="KW-0472">Membrane</keyword>
<dbReference type="PANTHER" id="PTHR23502">
    <property type="entry name" value="MAJOR FACILITATOR SUPERFAMILY"/>
    <property type="match status" value="1"/>
</dbReference>
<keyword evidence="3 5" id="KW-1133">Transmembrane helix</keyword>
<feature type="transmembrane region" description="Helical" evidence="5">
    <location>
        <begin position="506"/>
        <end position="527"/>
    </location>
</feature>
<dbReference type="PANTHER" id="PTHR23502:SF5">
    <property type="entry name" value="QUINIDINE RESISTANCE PROTEIN 3"/>
    <property type="match status" value="1"/>
</dbReference>
<evidence type="ECO:0000259" key="6">
    <source>
        <dbReference type="PROSITE" id="PS50850"/>
    </source>
</evidence>
<feature type="transmembrane region" description="Helical" evidence="5">
    <location>
        <begin position="138"/>
        <end position="158"/>
    </location>
</feature>
<gene>
    <name evidence="7" type="ORF">BCR43DRAFT_499705</name>
</gene>
<evidence type="ECO:0000256" key="1">
    <source>
        <dbReference type="ARBA" id="ARBA00004141"/>
    </source>
</evidence>
<dbReference type="GO" id="GO:0005886">
    <property type="term" value="C:plasma membrane"/>
    <property type="evidence" value="ECO:0007669"/>
    <property type="project" value="TreeGrafter"/>
</dbReference>
<keyword evidence="2 5" id="KW-0812">Transmembrane</keyword>
<proteinExistence type="predicted"/>
<protein>
    <submittedName>
        <fullName evidence="7">Major facilitator superfamily domain-containing protein</fullName>
    </submittedName>
</protein>
<evidence type="ECO:0000256" key="3">
    <source>
        <dbReference type="ARBA" id="ARBA00022989"/>
    </source>
</evidence>
<evidence type="ECO:0000256" key="4">
    <source>
        <dbReference type="ARBA" id="ARBA00023136"/>
    </source>
</evidence>
<dbReference type="InterPro" id="IPR011701">
    <property type="entry name" value="MFS"/>
</dbReference>
<feature type="domain" description="Major facilitator superfamily (MFS) profile" evidence="6">
    <location>
        <begin position="104"/>
        <end position="530"/>
    </location>
</feature>
<dbReference type="OrthoDB" id="440553at2759"/>
<dbReference type="Gene3D" id="1.20.1720.10">
    <property type="entry name" value="Multidrug resistance protein D"/>
    <property type="match status" value="1"/>
</dbReference>
<evidence type="ECO:0000313" key="7">
    <source>
        <dbReference type="EMBL" id="ORY89924.1"/>
    </source>
</evidence>
<keyword evidence="8" id="KW-1185">Reference proteome</keyword>
<evidence type="ECO:0000313" key="8">
    <source>
        <dbReference type="Proteomes" id="UP000242180"/>
    </source>
</evidence>
<dbReference type="GO" id="GO:0022857">
    <property type="term" value="F:transmembrane transporter activity"/>
    <property type="evidence" value="ECO:0007669"/>
    <property type="project" value="InterPro"/>
</dbReference>
<feature type="transmembrane region" description="Helical" evidence="5">
    <location>
        <begin position="440"/>
        <end position="466"/>
    </location>
</feature>
<dbReference type="AlphaFoldDB" id="A0A1X2H0N7"/>
<dbReference type="CDD" id="cd17323">
    <property type="entry name" value="MFS_Tpo1_MDR_like"/>
    <property type="match status" value="1"/>
</dbReference>
<feature type="transmembrane region" description="Helical" evidence="5">
    <location>
        <begin position="259"/>
        <end position="278"/>
    </location>
</feature>
<dbReference type="STRING" id="13706.A0A1X2H0N7"/>
<reference evidence="7 8" key="1">
    <citation type="submission" date="2016-07" db="EMBL/GenBank/DDBJ databases">
        <title>Pervasive Adenine N6-methylation of Active Genes in Fungi.</title>
        <authorList>
            <consortium name="DOE Joint Genome Institute"/>
            <person name="Mondo S.J."/>
            <person name="Dannebaum R.O."/>
            <person name="Kuo R.C."/>
            <person name="Labutti K."/>
            <person name="Haridas S."/>
            <person name="Kuo A."/>
            <person name="Salamov A."/>
            <person name="Ahrendt S.R."/>
            <person name="Lipzen A."/>
            <person name="Sullivan W."/>
            <person name="Andreopoulos W.B."/>
            <person name="Clum A."/>
            <person name="Lindquist E."/>
            <person name="Daum C."/>
            <person name="Ramamoorthy G.K."/>
            <person name="Gryganskyi A."/>
            <person name="Culley D."/>
            <person name="Magnuson J.K."/>
            <person name="James T.Y."/>
            <person name="O'Malley M.A."/>
            <person name="Stajich J.E."/>
            <person name="Spatafora J.W."/>
            <person name="Visel A."/>
            <person name="Grigoriev I.V."/>
        </authorList>
    </citation>
    <scope>NUCLEOTIDE SEQUENCE [LARGE SCALE GENOMIC DNA]</scope>
    <source>
        <strain evidence="7 8">NRRL 2496</strain>
    </source>
</reference>
<feature type="transmembrane region" description="Helical" evidence="5">
    <location>
        <begin position="414"/>
        <end position="434"/>
    </location>
</feature>
<feature type="transmembrane region" description="Helical" evidence="5">
    <location>
        <begin position="366"/>
        <end position="384"/>
    </location>
</feature>
<feature type="transmembrane region" description="Helical" evidence="5">
    <location>
        <begin position="170"/>
        <end position="189"/>
    </location>
</feature>
<feature type="transmembrane region" description="Helical" evidence="5">
    <location>
        <begin position="229"/>
        <end position="247"/>
    </location>
</feature>
<dbReference type="EMBL" id="MCGN01000013">
    <property type="protein sequence ID" value="ORY89924.1"/>
    <property type="molecule type" value="Genomic_DNA"/>
</dbReference>
<dbReference type="InterPro" id="IPR020846">
    <property type="entry name" value="MFS_dom"/>
</dbReference>
<feature type="transmembrane region" description="Helical" evidence="5">
    <location>
        <begin position="195"/>
        <end position="217"/>
    </location>
</feature>
<dbReference type="SUPFAM" id="SSF103473">
    <property type="entry name" value="MFS general substrate transporter"/>
    <property type="match status" value="1"/>
</dbReference>
<feature type="transmembrane region" description="Helical" evidence="5">
    <location>
        <begin position="103"/>
        <end position="123"/>
    </location>
</feature>
<dbReference type="InParanoid" id="A0A1X2H0N7"/>
<evidence type="ECO:0000256" key="5">
    <source>
        <dbReference type="SAM" id="Phobius"/>
    </source>
</evidence>
<sequence>MSIDVDASTISSNKTISIHSRTTHHPTAPNEEILDASDIKRATSSPFHDTQEHYCTISPTVEAEAEAKATLATRLSRFIRVLIRGPTSSVDDPLNFSPRKKTMIVLIIAAASFMSPMGTNIYYPSITSMEHELDTTDTAMNATISVFVFCLAFFPLMWASFSDLIGRRPIYLMSYLIFIGGNICCAVSVNIVMLIVFRAVAALGAAAVMSLGSGTIGDIYEPHQRGAGMSYHTLGVLLGTALGPLFGGFLNEGFGWRGAFWFLVIMSSCVWVIILLFLPETHRKASLAIPKDPSLPRTTTLTELSSEKKKKRKMINPVAALGLMLDIRVTLVVIFGAIVFFIFYLVNTNFTRIYTDQYSLNSGMVGLGYLPMAAGNAVGSVIGGRASDRVYTRRVGKREAEGHKAYPELRLHLPMFYAAHFLQLCALTAYGWCIQKDVHFAYGLVCLFFAGVGLMLPTVPVSAYLIDCFRSRAASVMACVNMGRFAMSGIGSLVSSDIEQALGAGILYTFCGALMVVFSVLNVYVVYRGRRQAKKQEQ</sequence>
<dbReference type="OMA" id="LWWSHLA"/>
<dbReference type="PROSITE" id="PS50850">
    <property type="entry name" value="MFS"/>
    <property type="match status" value="1"/>
</dbReference>
<comment type="subcellular location">
    <subcellularLocation>
        <location evidence="1">Membrane</location>
        <topology evidence="1">Multi-pass membrane protein</topology>
    </subcellularLocation>
</comment>
<dbReference type="Pfam" id="PF07690">
    <property type="entry name" value="MFS_1"/>
    <property type="match status" value="1"/>
</dbReference>
<comment type="caution">
    <text evidence="7">The sequence shown here is derived from an EMBL/GenBank/DDBJ whole genome shotgun (WGS) entry which is preliminary data.</text>
</comment>
<feature type="transmembrane region" description="Helical" evidence="5">
    <location>
        <begin position="318"/>
        <end position="346"/>
    </location>
</feature>
<organism evidence="7 8">
    <name type="scientific">Syncephalastrum racemosum</name>
    <name type="common">Filamentous fungus</name>
    <dbReference type="NCBI Taxonomy" id="13706"/>
    <lineage>
        <taxon>Eukaryota</taxon>
        <taxon>Fungi</taxon>
        <taxon>Fungi incertae sedis</taxon>
        <taxon>Mucoromycota</taxon>
        <taxon>Mucoromycotina</taxon>
        <taxon>Mucoromycetes</taxon>
        <taxon>Mucorales</taxon>
        <taxon>Syncephalastraceae</taxon>
        <taxon>Syncephalastrum</taxon>
    </lineage>
</organism>
<dbReference type="Proteomes" id="UP000242180">
    <property type="component" value="Unassembled WGS sequence"/>
</dbReference>
<name>A0A1X2H0N7_SYNRA</name>